<name>A0A396IV48_MEDTR</name>
<sequence length="45" mass="5029">MLCIDPNNLVRLDGIDKPLQCELGVIISRSIRATLKVPSFKNVFT</sequence>
<dbReference type="Gramene" id="rna16571">
    <property type="protein sequence ID" value="RHN68244.1"/>
    <property type="gene ID" value="gene16571"/>
</dbReference>
<reference evidence="2" key="1">
    <citation type="journal article" date="2018" name="Nat. Plants">
        <title>Whole-genome landscape of Medicago truncatula symbiotic genes.</title>
        <authorList>
            <person name="Pecrix Y."/>
            <person name="Staton S.E."/>
            <person name="Sallet E."/>
            <person name="Lelandais-Briere C."/>
            <person name="Moreau S."/>
            <person name="Carrere S."/>
            <person name="Blein T."/>
            <person name="Jardinaud M.F."/>
            <person name="Latrasse D."/>
            <person name="Zouine M."/>
            <person name="Zahm M."/>
            <person name="Kreplak J."/>
            <person name="Mayjonade B."/>
            <person name="Satge C."/>
            <person name="Perez M."/>
            <person name="Cauet S."/>
            <person name="Marande W."/>
            <person name="Chantry-Darmon C."/>
            <person name="Lopez-Roques C."/>
            <person name="Bouchez O."/>
            <person name="Berard A."/>
            <person name="Debelle F."/>
            <person name="Munos S."/>
            <person name="Bendahmane A."/>
            <person name="Berges H."/>
            <person name="Niebel A."/>
            <person name="Buitink J."/>
            <person name="Frugier F."/>
            <person name="Benhamed M."/>
            <person name="Crespi M."/>
            <person name="Gouzy J."/>
            <person name="Gamas P."/>
        </authorList>
    </citation>
    <scope>NUCLEOTIDE SEQUENCE [LARGE SCALE GENOMIC DNA]</scope>
    <source>
        <strain evidence="2">cv. Jemalong A17</strain>
    </source>
</reference>
<proteinExistence type="predicted"/>
<accession>A0A396IV48</accession>
<gene>
    <name evidence="1" type="ORF">MtrunA17_Chr3g0111771</name>
</gene>
<organism evidence="1 2">
    <name type="scientific">Medicago truncatula</name>
    <name type="common">Barrel medic</name>
    <name type="synonym">Medicago tribuloides</name>
    <dbReference type="NCBI Taxonomy" id="3880"/>
    <lineage>
        <taxon>Eukaryota</taxon>
        <taxon>Viridiplantae</taxon>
        <taxon>Streptophyta</taxon>
        <taxon>Embryophyta</taxon>
        <taxon>Tracheophyta</taxon>
        <taxon>Spermatophyta</taxon>
        <taxon>Magnoliopsida</taxon>
        <taxon>eudicotyledons</taxon>
        <taxon>Gunneridae</taxon>
        <taxon>Pentapetalae</taxon>
        <taxon>rosids</taxon>
        <taxon>fabids</taxon>
        <taxon>Fabales</taxon>
        <taxon>Fabaceae</taxon>
        <taxon>Papilionoideae</taxon>
        <taxon>50 kb inversion clade</taxon>
        <taxon>NPAAA clade</taxon>
        <taxon>Hologalegina</taxon>
        <taxon>IRL clade</taxon>
        <taxon>Trifolieae</taxon>
        <taxon>Medicago</taxon>
    </lineage>
</organism>
<evidence type="ECO:0000313" key="1">
    <source>
        <dbReference type="EMBL" id="RHN68244.1"/>
    </source>
</evidence>
<evidence type="ECO:0000313" key="2">
    <source>
        <dbReference type="Proteomes" id="UP000265566"/>
    </source>
</evidence>
<comment type="caution">
    <text evidence="1">The sequence shown here is derived from an EMBL/GenBank/DDBJ whole genome shotgun (WGS) entry which is preliminary data.</text>
</comment>
<dbReference type="AlphaFoldDB" id="A0A396IV48"/>
<dbReference type="Proteomes" id="UP000265566">
    <property type="component" value="Chromosome 3"/>
</dbReference>
<protein>
    <submittedName>
        <fullName evidence="1">Uncharacterized protein</fullName>
    </submittedName>
</protein>
<dbReference type="EMBL" id="PSQE01000003">
    <property type="protein sequence ID" value="RHN68244.1"/>
    <property type="molecule type" value="Genomic_DNA"/>
</dbReference>